<dbReference type="InterPro" id="IPR009057">
    <property type="entry name" value="Homeodomain-like_sf"/>
</dbReference>
<dbReference type="AlphaFoldDB" id="A0A1Z4GHJ5"/>
<reference evidence="4 5" key="1">
    <citation type="submission" date="2017-06" db="EMBL/GenBank/DDBJ databases">
        <title>Genome sequencing of cyanobaciteial culture collection at National Institute for Environmental Studies (NIES).</title>
        <authorList>
            <person name="Hirose Y."/>
            <person name="Shimura Y."/>
            <person name="Fujisawa T."/>
            <person name="Nakamura Y."/>
            <person name="Kawachi M."/>
        </authorList>
    </citation>
    <scope>NUCLEOTIDE SEQUENCE [LARGE SCALE GENOMIC DNA]</scope>
    <source>
        <strain evidence="4 5">NIES-21</strain>
    </source>
</reference>
<evidence type="ECO:0000313" key="4">
    <source>
        <dbReference type="EMBL" id="BAY16973.1"/>
    </source>
</evidence>
<dbReference type="EMBL" id="AP018174">
    <property type="protein sequence ID" value="BAY16973.1"/>
    <property type="molecule type" value="Genomic_DNA"/>
</dbReference>
<evidence type="ECO:0000259" key="3">
    <source>
        <dbReference type="PROSITE" id="PS01124"/>
    </source>
</evidence>
<dbReference type="Gene3D" id="1.10.10.60">
    <property type="entry name" value="Homeodomain-like"/>
    <property type="match status" value="2"/>
</dbReference>
<evidence type="ECO:0000256" key="2">
    <source>
        <dbReference type="ARBA" id="ARBA00023163"/>
    </source>
</evidence>
<dbReference type="InterPro" id="IPR009594">
    <property type="entry name" value="Tscrpt_reg_HTH_AraC_N"/>
</dbReference>
<organism evidence="4 5">
    <name type="scientific">Anabaenopsis circularis NIES-21</name>
    <dbReference type="NCBI Taxonomy" id="1085406"/>
    <lineage>
        <taxon>Bacteria</taxon>
        <taxon>Bacillati</taxon>
        <taxon>Cyanobacteriota</taxon>
        <taxon>Cyanophyceae</taxon>
        <taxon>Nostocales</taxon>
        <taxon>Nodulariaceae</taxon>
        <taxon>Anabaenopsis</taxon>
    </lineage>
</organism>
<dbReference type="Proteomes" id="UP000218287">
    <property type="component" value="Chromosome"/>
</dbReference>
<dbReference type="Pfam" id="PF12833">
    <property type="entry name" value="HTH_18"/>
    <property type="match status" value="1"/>
</dbReference>
<keyword evidence="1" id="KW-0805">Transcription regulation</keyword>
<keyword evidence="2" id="KW-0804">Transcription</keyword>
<protein>
    <submittedName>
        <fullName evidence="4">AraC family transcriptional regulator</fullName>
    </submittedName>
</protein>
<gene>
    <name evidence="4" type="ORF">NIES21_28070</name>
</gene>
<sequence length="325" mass="36384">MTEGEGKIIMAMELLTQTTVIDECQQLAALLDKHTVAKGNGTHKTAISQMEFMREASPNTAICAVYQPILAIVVQGKKKALLGEESYFYGEGQYLVVSVDLPIHGFVVEATPDKPYLGFKLNLDPVQLCEIIAQTRPNIDKKEHSVRGLFISNASASLIDCALRLTRLLDTPQDISILAPMIIREIYYRLLMGEQGKAVRQIATSGSNMQRIAEVIKLIKTEYTKPMRVEDLARQASMSVSSFHHHFKKVTSMSPLQYQKQLRLLEARRLMLAEKSDAANAAYQVGYESPSHFSREYSRMFGAPPMKDVERLRLLIAGGRNADTY</sequence>
<dbReference type="GO" id="GO:0043565">
    <property type="term" value="F:sequence-specific DNA binding"/>
    <property type="evidence" value="ECO:0007669"/>
    <property type="project" value="InterPro"/>
</dbReference>
<feature type="domain" description="HTH araC/xylS-type" evidence="3">
    <location>
        <begin position="213"/>
        <end position="311"/>
    </location>
</feature>
<accession>A0A1Z4GHJ5</accession>
<keyword evidence="5" id="KW-1185">Reference proteome</keyword>
<dbReference type="PROSITE" id="PS01124">
    <property type="entry name" value="HTH_ARAC_FAMILY_2"/>
    <property type="match status" value="1"/>
</dbReference>
<dbReference type="SUPFAM" id="SSF46689">
    <property type="entry name" value="Homeodomain-like"/>
    <property type="match status" value="2"/>
</dbReference>
<name>A0A1Z4GHJ5_9CYAN</name>
<dbReference type="InterPro" id="IPR018060">
    <property type="entry name" value="HTH_AraC"/>
</dbReference>
<dbReference type="SMART" id="SM00342">
    <property type="entry name" value="HTH_ARAC"/>
    <property type="match status" value="1"/>
</dbReference>
<dbReference type="PANTHER" id="PTHR43436">
    <property type="entry name" value="ARAC-FAMILY TRANSCRIPTIONAL REGULATOR"/>
    <property type="match status" value="1"/>
</dbReference>
<dbReference type="GO" id="GO:0003700">
    <property type="term" value="F:DNA-binding transcription factor activity"/>
    <property type="evidence" value="ECO:0007669"/>
    <property type="project" value="InterPro"/>
</dbReference>
<evidence type="ECO:0000256" key="1">
    <source>
        <dbReference type="ARBA" id="ARBA00023015"/>
    </source>
</evidence>
<dbReference type="Pfam" id="PF06719">
    <property type="entry name" value="AraC_N"/>
    <property type="match status" value="1"/>
</dbReference>
<dbReference type="PANTHER" id="PTHR43436:SF1">
    <property type="entry name" value="TRANSCRIPTIONAL REGULATORY PROTEIN"/>
    <property type="match status" value="1"/>
</dbReference>
<proteinExistence type="predicted"/>
<evidence type="ECO:0000313" key="5">
    <source>
        <dbReference type="Proteomes" id="UP000218287"/>
    </source>
</evidence>